<keyword evidence="2" id="KW-0378">Hydrolase</keyword>
<keyword evidence="3 8" id="KW-0347">Helicase</keyword>
<dbReference type="RefSeq" id="WP_084200029.1">
    <property type="nucleotide sequence ID" value="NZ_BMYL01000005.1"/>
</dbReference>
<dbReference type="PROSITE" id="PS51194">
    <property type="entry name" value="HELICASE_CTER"/>
    <property type="match status" value="1"/>
</dbReference>
<dbReference type="CDD" id="cd17990">
    <property type="entry name" value="DEXHc_HrpB"/>
    <property type="match status" value="1"/>
</dbReference>
<evidence type="ECO:0000256" key="2">
    <source>
        <dbReference type="ARBA" id="ARBA00022801"/>
    </source>
</evidence>
<evidence type="ECO:0000256" key="1">
    <source>
        <dbReference type="ARBA" id="ARBA00022741"/>
    </source>
</evidence>
<dbReference type="InterPro" id="IPR027417">
    <property type="entry name" value="P-loop_NTPase"/>
</dbReference>
<dbReference type="InterPro" id="IPR010225">
    <property type="entry name" value="HrpB"/>
</dbReference>
<dbReference type="SMART" id="SM00490">
    <property type="entry name" value="HELICc"/>
    <property type="match status" value="1"/>
</dbReference>
<dbReference type="Gene3D" id="3.40.50.300">
    <property type="entry name" value="P-loop containing nucleotide triphosphate hydrolases"/>
    <property type="match status" value="2"/>
</dbReference>
<sequence length="851" mass="93700">MNIPAIADLPIAKVLSELVLTLAGHHELVLQAPPGAGKTTAVPLALLDERWLKGRKILMLEPRRMAARSAAARMAELLGEEVGETVGYRIRLDACVSEATRIEVITEGILTRRLQSDPGLEDVGLVIFDEFHERSLDSDLCLALCLQGRELFREEDPLKLLVMSATLDGDAVATLLDGAPVVTSKGRQYPVTTLYRRTLKLQEAIAPPVTDVVLDALANSQGSALVFLPGQREIRAVARDLGARLSAYPEVDVCPLYGSLKLEQQQRAIAPALEGRRKVVLATNVAETSLTIEGVTIVIDSGLAREPMFDPVTGVTRLVTRRVSQASAEQRRGRAGRLAPGACYRLWSEEQQGRLVSHSSPEILQADLAPLALQLLAWGVSDPQELCWLNTPPQPAWQQAISVLEQCGAVFTHPQSGLQLTPHGVRLAQVPLHPRLAHMLLVGCDIKARETACLLAAVLSERNPLGNESADIADAIALLLGEGKCPERLQGWFRRVWQLARRYARIATEVHQPRGAGFDVGADDVCGILLASAYPDRIAKQRSEGQYQLANGRSASVDRGQAIAGEAWLAVADIGGERGSSTDRIYSATRLNPVCFDGILAELVRREDLVEWDQREERFSAQRRRMVGAIQLKSSPLREVSDEARGEALLGVVRRRGLDILPWDSDTLQWRARVQLLHDSVAEEGGDNPWPDLRDAALLATLEQWLGPWLEPVRKLDDFARLDLQAILTGMLAWPLPLDLERLVPERISVPSGSSIRVDYTQHPPVLAVKLQEMFGCESTPTVAHGKVRLMVHLLSPAQRPLQVTQDLAGFWRGSYQDVKKEMKGRYPKHPWPDDPLQAPATRHTKRRSDA</sequence>
<name>A0AAP8SPU3_9GAMM</name>
<dbReference type="Pfam" id="PF00270">
    <property type="entry name" value="DEAD"/>
    <property type="match status" value="1"/>
</dbReference>
<dbReference type="InterPro" id="IPR011545">
    <property type="entry name" value="DEAD/DEAH_box_helicase_dom"/>
</dbReference>
<dbReference type="EMBL" id="PKUR01000001">
    <property type="protein sequence ID" value="PLW87946.1"/>
    <property type="molecule type" value="Genomic_DNA"/>
</dbReference>
<dbReference type="PANTHER" id="PTHR43519:SF1">
    <property type="entry name" value="ATP-DEPENDENT RNA HELICASE HRPB"/>
    <property type="match status" value="1"/>
</dbReference>
<dbReference type="SMART" id="SM00847">
    <property type="entry name" value="HA2"/>
    <property type="match status" value="1"/>
</dbReference>
<dbReference type="GO" id="GO:0004386">
    <property type="term" value="F:helicase activity"/>
    <property type="evidence" value="ECO:0007669"/>
    <property type="project" value="UniProtKB-KW"/>
</dbReference>
<dbReference type="Pfam" id="PF08482">
    <property type="entry name" value="HrpB_C"/>
    <property type="match status" value="1"/>
</dbReference>
<evidence type="ECO:0000256" key="5">
    <source>
        <dbReference type="SAM" id="MobiDB-lite"/>
    </source>
</evidence>
<dbReference type="AlphaFoldDB" id="A0AAP8SPU3"/>
<keyword evidence="9" id="KW-1185">Reference proteome</keyword>
<dbReference type="Pfam" id="PF24473">
    <property type="entry name" value="CON_HrpB"/>
    <property type="match status" value="1"/>
</dbReference>
<accession>A0AAP8SPU3</accession>
<evidence type="ECO:0000256" key="4">
    <source>
        <dbReference type="ARBA" id="ARBA00022840"/>
    </source>
</evidence>
<feature type="domain" description="Helicase C-terminal" evidence="7">
    <location>
        <begin position="208"/>
        <end position="379"/>
    </location>
</feature>
<evidence type="ECO:0000313" key="9">
    <source>
        <dbReference type="Proteomes" id="UP000235162"/>
    </source>
</evidence>
<dbReference type="InterPro" id="IPR001650">
    <property type="entry name" value="Helicase_C-like"/>
</dbReference>
<dbReference type="NCBIfam" id="TIGR01970">
    <property type="entry name" value="DEAH_box_HrpB"/>
    <property type="match status" value="1"/>
</dbReference>
<organism evidence="8 9">
    <name type="scientific">Halioglobus japonicus</name>
    <dbReference type="NCBI Taxonomy" id="930805"/>
    <lineage>
        <taxon>Bacteria</taxon>
        <taxon>Pseudomonadati</taxon>
        <taxon>Pseudomonadota</taxon>
        <taxon>Gammaproteobacteria</taxon>
        <taxon>Cellvibrionales</taxon>
        <taxon>Halieaceae</taxon>
        <taxon>Halioglobus</taxon>
    </lineage>
</organism>
<dbReference type="Proteomes" id="UP000235162">
    <property type="component" value="Unassembled WGS sequence"/>
</dbReference>
<keyword evidence="4" id="KW-0067">ATP-binding</keyword>
<evidence type="ECO:0000259" key="6">
    <source>
        <dbReference type="PROSITE" id="PS51192"/>
    </source>
</evidence>
<dbReference type="FunFam" id="3.40.50.300:FF:002125">
    <property type="entry name" value="ATP-dependent helicase HrpB"/>
    <property type="match status" value="1"/>
</dbReference>
<dbReference type="InterPro" id="IPR014001">
    <property type="entry name" value="Helicase_ATP-bd"/>
</dbReference>
<dbReference type="GO" id="GO:0016787">
    <property type="term" value="F:hydrolase activity"/>
    <property type="evidence" value="ECO:0007669"/>
    <property type="project" value="UniProtKB-KW"/>
</dbReference>
<dbReference type="InterPro" id="IPR056329">
    <property type="entry name" value="CON_HrpB"/>
</dbReference>
<protein>
    <submittedName>
        <fullName evidence="8">ATP-dependent helicase HrpB</fullName>
    </submittedName>
</protein>
<feature type="domain" description="Helicase ATP-binding" evidence="6">
    <location>
        <begin position="19"/>
        <end position="185"/>
    </location>
</feature>
<dbReference type="CDD" id="cd18791">
    <property type="entry name" value="SF2_C_RHA"/>
    <property type="match status" value="1"/>
</dbReference>
<dbReference type="SUPFAM" id="SSF52540">
    <property type="entry name" value="P-loop containing nucleoside triphosphate hydrolases"/>
    <property type="match status" value="1"/>
</dbReference>
<dbReference type="PIRSF" id="PIRSF005496">
    <property type="entry name" value="ATP_hel_hrpB"/>
    <property type="match status" value="1"/>
</dbReference>
<evidence type="ECO:0000259" key="7">
    <source>
        <dbReference type="PROSITE" id="PS51194"/>
    </source>
</evidence>
<dbReference type="PANTHER" id="PTHR43519">
    <property type="entry name" value="ATP-DEPENDENT RNA HELICASE HRPB"/>
    <property type="match status" value="1"/>
</dbReference>
<dbReference type="InterPro" id="IPR013689">
    <property type="entry name" value="RNA_helicase_ATP-dep_HrpB_C"/>
</dbReference>
<proteinExistence type="predicted"/>
<gene>
    <name evidence="8" type="primary">hrpB</name>
    <name evidence="8" type="ORF">C0029_05125</name>
</gene>
<dbReference type="InterPro" id="IPR049614">
    <property type="entry name" value="HrpB_DEXH"/>
</dbReference>
<dbReference type="GO" id="GO:0005524">
    <property type="term" value="F:ATP binding"/>
    <property type="evidence" value="ECO:0007669"/>
    <property type="project" value="UniProtKB-KW"/>
</dbReference>
<dbReference type="GO" id="GO:0003676">
    <property type="term" value="F:nucleic acid binding"/>
    <property type="evidence" value="ECO:0007669"/>
    <property type="project" value="InterPro"/>
</dbReference>
<keyword evidence="1" id="KW-0547">Nucleotide-binding</keyword>
<reference evidence="8 9" key="1">
    <citation type="submission" date="2018-01" db="EMBL/GenBank/DDBJ databases">
        <title>The draft genome sequence of Halioglobus japonicus S1-36.</title>
        <authorList>
            <person name="Du Z.-J."/>
            <person name="Shi M.-J."/>
        </authorList>
    </citation>
    <scope>NUCLEOTIDE SEQUENCE [LARGE SCALE GENOMIC DNA]</scope>
    <source>
        <strain evidence="8 9">S1-36</strain>
    </source>
</reference>
<feature type="region of interest" description="Disordered" evidence="5">
    <location>
        <begin position="823"/>
        <end position="851"/>
    </location>
</feature>
<dbReference type="InterPro" id="IPR007502">
    <property type="entry name" value="Helicase-assoc_dom"/>
</dbReference>
<dbReference type="Pfam" id="PF00271">
    <property type="entry name" value="Helicase_C"/>
    <property type="match status" value="1"/>
</dbReference>
<evidence type="ECO:0000313" key="8">
    <source>
        <dbReference type="EMBL" id="PLW87946.1"/>
    </source>
</evidence>
<dbReference type="SMART" id="SM00487">
    <property type="entry name" value="DEXDc"/>
    <property type="match status" value="1"/>
</dbReference>
<dbReference type="KEGG" id="hja:BST95_13070"/>
<dbReference type="Gene3D" id="1.20.120.1080">
    <property type="match status" value="1"/>
</dbReference>
<dbReference type="PROSITE" id="PS51192">
    <property type="entry name" value="HELICASE_ATP_BIND_1"/>
    <property type="match status" value="1"/>
</dbReference>
<comment type="caution">
    <text evidence="8">The sequence shown here is derived from an EMBL/GenBank/DDBJ whole genome shotgun (WGS) entry which is preliminary data.</text>
</comment>
<evidence type="ECO:0000256" key="3">
    <source>
        <dbReference type="ARBA" id="ARBA00022806"/>
    </source>
</evidence>